<keyword evidence="9" id="KW-1185">Reference proteome</keyword>
<evidence type="ECO:0000313" key="8">
    <source>
        <dbReference type="EMBL" id="KAK2104377.1"/>
    </source>
</evidence>
<keyword evidence="2 5" id="KW-0689">Ribosomal protein</keyword>
<evidence type="ECO:0000256" key="3">
    <source>
        <dbReference type="ARBA" id="ARBA00023274"/>
    </source>
</evidence>
<comment type="caution">
    <text evidence="8">The sequence shown here is derived from an EMBL/GenBank/DDBJ whole genome shotgun (WGS) entry which is preliminary data.</text>
</comment>
<dbReference type="PROSITE" id="PS01082">
    <property type="entry name" value="RIBOSOMAL_L7AE"/>
    <property type="match status" value="1"/>
</dbReference>
<comment type="similarity">
    <text evidence="1 5">Belongs to the eukaryotic ribosomal protein eL8 family.</text>
</comment>
<organism evidence="8 9">
    <name type="scientific">Saguinus oedipus</name>
    <name type="common">Cotton-top tamarin</name>
    <name type="synonym">Oedipomidas oedipus</name>
    <dbReference type="NCBI Taxonomy" id="9490"/>
    <lineage>
        <taxon>Eukaryota</taxon>
        <taxon>Metazoa</taxon>
        <taxon>Chordata</taxon>
        <taxon>Craniata</taxon>
        <taxon>Vertebrata</taxon>
        <taxon>Euteleostomi</taxon>
        <taxon>Mammalia</taxon>
        <taxon>Eutheria</taxon>
        <taxon>Euarchontoglires</taxon>
        <taxon>Primates</taxon>
        <taxon>Haplorrhini</taxon>
        <taxon>Platyrrhini</taxon>
        <taxon>Cebidae</taxon>
        <taxon>Callitrichinae</taxon>
        <taxon>Saguinus</taxon>
    </lineage>
</organism>
<dbReference type="EMBL" id="JASSZA010000008">
    <property type="protein sequence ID" value="KAK2104377.1"/>
    <property type="molecule type" value="Genomic_DNA"/>
</dbReference>
<name>A0ABQ9V7K5_SAGOE</name>
<dbReference type="PANTHER" id="PTHR23105">
    <property type="entry name" value="RIBOSOMAL PROTEIN L7AE FAMILY MEMBER"/>
    <property type="match status" value="1"/>
</dbReference>
<dbReference type="SUPFAM" id="SSF55315">
    <property type="entry name" value="L30e-like"/>
    <property type="match status" value="1"/>
</dbReference>
<dbReference type="PRINTS" id="PR00882">
    <property type="entry name" value="RIBOSOMALL7A"/>
</dbReference>
<feature type="region of interest" description="Disordered" evidence="6">
    <location>
        <begin position="1"/>
        <end position="85"/>
    </location>
</feature>
<dbReference type="GO" id="GO:0005840">
    <property type="term" value="C:ribosome"/>
    <property type="evidence" value="ECO:0007669"/>
    <property type="project" value="UniProtKB-KW"/>
</dbReference>
<gene>
    <name evidence="8" type="primary">RPL7A_23</name>
    <name evidence="8" type="ORF">P7K49_018233</name>
</gene>
<dbReference type="InterPro" id="IPR001921">
    <property type="entry name" value="Ribosomal_eL8_euk"/>
</dbReference>
<sequence length="217" mass="23835">MPKEKKAKGKKVAPAPAVMKKQEAKKVVNPLTDKRPKNSGTGQISSPKEISSALPETKQEKKQRLLAPAKKKAASKGDVPTKRQPDLRAGVNTVTTLVENKKAQLVVIAHDVDPMDLAVFLPSLCCKMEVPYCIIKGKIRLGQLVHRKTCTTVAFIQVNSEDKGALAKLVEAIRTNYKDRYDEICCHWRGNVLGFKSVAHTAELKMAKSKEVAIKLG</sequence>
<dbReference type="Gene3D" id="3.30.1330.30">
    <property type="match status" value="1"/>
</dbReference>
<dbReference type="InterPro" id="IPR004038">
    <property type="entry name" value="Ribosomal_eL8/eL30/eS12/Gad45"/>
</dbReference>
<comment type="function">
    <text evidence="5">Component of the ribosome.</text>
</comment>
<dbReference type="Proteomes" id="UP001266305">
    <property type="component" value="Unassembled WGS sequence"/>
</dbReference>
<comment type="subunit">
    <text evidence="4">Component of the large ribosomal subunit. Interacts with CRY1. Interacts with DICER1, AGO2, TARBP2, MOV10 and EIF6; they form a large RNA-induced silencing complex (RISC).</text>
</comment>
<evidence type="ECO:0000256" key="2">
    <source>
        <dbReference type="ARBA" id="ARBA00022980"/>
    </source>
</evidence>
<evidence type="ECO:0000256" key="6">
    <source>
        <dbReference type="SAM" id="MobiDB-lite"/>
    </source>
</evidence>
<feature type="compositionally biased region" description="Basic residues" evidence="6">
    <location>
        <begin position="1"/>
        <end position="11"/>
    </location>
</feature>
<keyword evidence="3 5" id="KW-0687">Ribonucleoprotein</keyword>
<accession>A0ABQ9V7K5</accession>
<evidence type="ECO:0000256" key="4">
    <source>
        <dbReference type="ARBA" id="ARBA00046616"/>
    </source>
</evidence>
<protein>
    <recommendedName>
        <fullName evidence="5">60S ribosomal protein L7a</fullName>
    </recommendedName>
</protein>
<feature type="compositionally biased region" description="Polar residues" evidence="6">
    <location>
        <begin position="38"/>
        <end position="49"/>
    </location>
</feature>
<proteinExistence type="inferred from homology"/>
<reference evidence="8 9" key="1">
    <citation type="submission" date="2023-05" db="EMBL/GenBank/DDBJ databases">
        <title>B98-5 Cell Line De Novo Hybrid Assembly: An Optical Mapping Approach.</title>
        <authorList>
            <person name="Kananen K."/>
            <person name="Auerbach J.A."/>
            <person name="Kautto E."/>
            <person name="Blachly J.S."/>
        </authorList>
    </citation>
    <scope>NUCLEOTIDE SEQUENCE [LARGE SCALE GENOMIC DNA]</scope>
    <source>
        <strain evidence="8">B95-8</strain>
        <tissue evidence="8">Cell line</tissue>
    </source>
</reference>
<feature type="domain" description="Ribosomal protein eL8/eL30/eS12/Gadd45" evidence="7">
    <location>
        <begin position="81"/>
        <end position="163"/>
    </location>
</feature>
<dbReference type="InterPro" id="IPR018492">
    <property type="entry name" value="Ribosomal_eL8/Nhp2"/>
</dbReference>
<dbReference type="InterPro" id="IPR029064">
    <property type="entry name" value="Ribosomal_eL30-like_sf"/>
</dbReference>
<dbReference type="InterPro" id="IPR050257">
    <property type="entry name" value="eL8/uL1-like"/>
</dbReference>
<dbReference type="Pfam" id="PF01248">
    <property type="entry name" value="Ribosomal_L7Ae"/>
    <property type="match status" value="1"/>
</dbReference>
<evidence type="ECO:0000259" key="7">
    <source>
        <dbReference type="Pfam" id="PF01248"/>
    </source>
</evidence>
<dbReference type="PRINTS" id="PR00881">
    <property type="entry name" value="L7ARS6FAMILY"/>
</dbReference>
<evidence type="ECO:0000256" key="5">
    <source>
        <dbReference type="RuleBase" id="RU367042"/>
    </source>
</evidence>
<dbReference type="InterPro" id="IPR004037">
    <property type="entry name" value="Ribosomal_eL8-like_CS"/>
</dbReference>
<evidence type="ECO:0000313" key="9">
    <source>
        <dbReference type="Proteomes" id="UP001266305"/>
    </source>
</evidence>
<evidence type="ECO:0000256" key="1">
    <source>
        <dbReference type="ARBA" id="ARBA00007337"/>
    </source>
</evidence>
<feature type="compositionally biased region" description="Basic and acidic residues" evidence="6">
    <location>
        <begin position="20"/>
        <end position="36"/>
    </location>
</feature>